<evidence type="ECO:0000256" key="1">
    <source>
        <dbReference type="SAM" id="Phobius"/>
    </source>
</evidence>
<keyword evidence="1" id="KW-0472">Membrane</keyword>
<evidence type="ECO:0000313" key="2">
    <source>
        <dbReference type="EMBL" id="TQV74595.1"/>
    </source>
</evidence>
<accession>A0A545TBK4</accession>
<organism evidence="2 3">
    <name type="scientific">Aliikangiella marina</name>
    <dbReference type="NCBI Taxonomy" id="1712262"/>
    <lineage>
        <taxon>Bacteria</taxon>
        <taxon>Pseudomonadati</taxon>
        <taxon>Pseudomonadota</taxon>
        <taxon>Gammaproteobacteria</taxon>
        <taxon>Oceanospirillales</taxon>
        <taxon>Pleioneaceae</taxon>
        <taxon>Aliikangiella</taxon>
    </lineage>
</organism>
<dbReference type="InterPro" id="IPR029044">
    <property type="entry name" value="Nucleotide-diphossugar_trans"/>
</dbReference>
<dbReference type="Pfam" id="PF13641">
    <property type="entry name" value="Glyco_tranf_2_3"/>
    <property type="match status" value="1"/>
</dbReference>
<evidence type="ECO:0000313" key="3">
    <source>
        <dbReference type="Proteomes" id="UP000317839"/>
    </source>
</evidence>
<protein>
    <submittedName>
        <fullName evidence="2">Glycosyltransferase family 2 protein</fullName>
    </submittedName>
</protein>
<dbReference type="AlphaFoldDB" id="A0A545TBK4"/>
<keyword evidence="3" id="KW-1185">Reference proteome</keyword>
<keyword evidence="1" id="KW-0812">Transmembrane</keyword>
<reference evidence="2 3" key="1">
    <citation type="submission" date="2019-06" db="EMBL/GenBank/DDBJ databases">
        <title>Draft genome of Aliikangiella marina GYP-15.</title>
        <authorList>
            <person name="Wang G."/>
        </authorList>
    </citation>
    <scope>NUCLEOTIDE SEQUENCE [LARGE SCALE GENOMIC DNA]</scope>
    <source>
        <strain evidence="2 3">GYP-15</strain>
    </source>
</reference>
<dbReference type="CDD" id="cd04186">
    <property type="entry name" value="GT_2_like_c"/>
    <property type="match status" value="1"/>
</dbReference>
<sequence length="331" mass="37345">MKVAISIVNYKTPQLVVDCLDSVLQEMQRLDGIEVFLVDNLSQDDSVETFRQYIEQNHCHNKIHLIEADRNGGFSYGNNLAIKSAMSHKSQPDFIYLLNPDTILHKEGIVNLVHFMEANPKVGIAGGSLVGPDGEEQGAPRRFPSILSELETSARLGAISKALDKHVVPLPLSEKPFECDWVSGASMMIRRQVVESIGCMDEGYFLYFEEVDYCFQAKSAGFQIWYVPDSVITHIEGAATGVNQRKRRGKYWYDSRRRYFVVNYGIFHLLGADLLWAIGRLSFNLRRVLRLGKSFDSAESDPTWFAWDLLVGDLKAVLSGKVFGERKRANG</sequence>
<dbReference type="PANTHER" id="PTHR43179:SF7">
    <property type="entry name" value="RHAMNOSYLTRANSFERASE WBBL"/>
    <property type="match status" value="1"/>
</dbReference>
<keyword evidence="1" id="KW-1133">Transmembrane helix</keyword>
<dbReference type="RefSeq" id="WP_142941210.1">
    <property type="nucleotide sequence ID" value="NZ_VIKR01000002.1"/>
</dbReference>
<dbReference type="Gene3D" id="3.90.550.10">
    <property type="entry name" value="Spore Coat Polysaccharide Biosynthesis Protein SpsA, Chain A"/>
    <property type="match status" value="1"/>
</dbReference>
<keyword evidence="2" id="KW-0808">Transferase</keyword>
<dbReference type="Proteomes" id="UP000317839">
    <property type="component" value="Unassembled WGS sequence"/>
</dbReference>
<dbReference type="PANTHER" id="PTHR43179">
    <property type="entry name" value="RHAMNOSYLTRANSFERASE WBBL"/>
    <property type="match status" value="1"/>
</dbReference>
<comment type="caution">
    <text evidence="2">The sequence shown here is derived from an EMBL/GenBank/DDBJ whole genome shotgun (WGS) entry which is preliminary data.</text>
</comment>
<feature type="transmembrane region" description="Helical" evidence="1">
    <location>
        <begin position="264"/>
        <end position="283"/>
    </location>
</feature>
<gene>
    <name evidence="2" type="ORF">FLL45_06425</name>
</gene>
<proteinExistence type="predicted"/>
<name>A0A545TBK4_9GAMM</name>
<dbReference type="OrthoDB" id="5291101at2"/>
<dbReference type="SUPFAM" id="SSF53448">
    <property type="entry name" value="Nucleotide-diphospho-sugar transferases"/>
    <property type="match status" value="1"/>
</dbReference>
<dbReference type="EMBL" id="VIKR01000002">
    <property type="protein sequence ID" value="TQV74595.1"/>
    <property type="molecule type" value="Genomic_DNA"/>
</dbReference>
<dbReference type="GO" id="GO:0016740">
    <property type="term" value="F:transferase activity"/>
    <property type="evidence" value="ECO:0007669"/>
    <property type="project" value="UniProtKB-KW"/>
</dbReference>